<evidence type="ECO:0000313" key="3">
    <source>
        <dbReference type="Proteomes" id="UP000677305"/>
    </source>
</evidence>
<dbReference type="KEGG" id="vgu:HYG85_02245"/>
<feature type="transmembrane region" description="Helical" evidence="1">
    <location>
        <begin position="6"/>
        <end position="25"/>
    </location>
</feature>
<reference evidence="2 3" key="1">
    <citation type="submission" date="2020-07" db="EMBL/GenBank/DDBJ databases">
        <title>Vallitalea guaymasensis genome.</title>
        <authorList>
            <person name="Postec A."/>
        </authorList>
    </citation>
    <scope>NUCLEOTIDE SEQUENCE [LARGE SCALE GENOMIC DNA]</scope>
    <source>
        <strain evidence="2 3">Ra1766G1</strain>
    </source>
</reference>
<keyword evidence="1" id="KW-0472">Membrane</keyword>
<sequence>MAVLFSLYINTIDISFLLLIVRLSVNIYRELCGDIACDLYKASAIIIIKCNVKEEM</sequence>
<name>A0A8J8M7G2_9FIRM</name>
<organism evidence="2 3">
    <name type="scientific">Vallitalea guaymasensis</name>
    <dbReference type="NCBI Taxonomy" id="1185412"/>
    <lineage>
        <taxon>Bacteria</taxon>
        <taxon>Bacillati</taxon>
        <taxon>Bacillota</taxon>
        <taxon>Clostridia</taxon>
        <taxon>Lachnospirales</taxon>
        <taxon>Vallitaleaceae</taxon>
        <taxon>Vallitalea</taxon>
    </lineage>
</organism>
<keyword evidence="1" id="KW-0812">Transmembrane</keyword>
<gene>
    <name evidence="2" type="ORF">HYG85_02245</name>
</gene>
<accession>A0A8J8M7G2</accession>
<dbReference type="Proteomes" id="UP000677305">
    <property type="component" value="Chromosome"/>
</dbReference>
<dbReference type="EMBL" id="CP058561">
    <property type="protein sequence ID" value="QUH27797.1"/>
    <property type="molecule type" value="Genomic_DNA"/>
</dbReference>
<protein>
    <submittedName>
        <fullName evidence="2">Uncharacterized protein</fullName>
    </submittedName>
</protein>
<evidence type="ECO:0000256" key="1">
    <source>
        <dbReference type="SAM" id="Phobius"/>
    </source>
</evidence>
<dbReference type="AlphaFoldDB" id="A0A8J8M7G2"/>
<keyword evidence="1" id="KW-1133">Transmembrane helix</keyword>
<dbReference type="RefSeq" id="WP_212692107.1">
    <property type="nucleotide sequence ID" value="NZ_CP058561.1"/>
</dbReference>
<proteinExistence type="predicted"/>
<evidence type="ECO:0000313" key="2">
    <source>
        <dbReference type="EMBL" id="QUH27797.1"/>
    </source>
</evidence>
<keyword evidence="3" id="KW-1185">Reference proteome</keyword>